<reference evidence="1" key="1">
    <citation type="submission" date="2022-03" db="EMBL/GenBank/DDBJ databases">
        <authorList>
            <person name="Martin H S."/>
        </authorList>
    </citation>
    <scope>NUCLEOTIDE SEQUENCE</scope>
</reference>
<feature type="non-terminal residue" evidence="1">
    <location>
        <position position="83"/>
    </location>
</feature>
<keyword evidence="2" id="KW-1185">Reference proteome</keyword>
<organism evidence="1 2">
    <name type="scientific">Iphiclides podalirius</name>
    <name type="common">scarce swallowtail</name>
    <dbReference type="NCBI Taxonomy" id="110791"/>
    <lineage>
        <taxon>Eukaryota</taxon>
        <taxon>Metazoa</taxon>
        <taxon>Ecdysozoa</taxon>
        <taxon>Arthropoda</taxon>
        <taxon>Hexapoda</taxon>
        <taxon>Insecta</taxon>
        <taxon>Pterygota</taxon>
        <taxon>Neoptera</taxon>
        <taxon>Endopterygota</taxon>
        <taxon>Lepidoptera</taxon>
        <taxon>Glossata</taxon>
        <taxon>Ditrysia</taxon>
        <taxon>Papilionoidea</taxon>
        <taxon>Papilionidae</taxon>
        <taxon>Papilioninae</taxon>
        <taxon>Iphiclides</taxon>
    </lineage>
</organism>
<protein>
    <submittedName>
        <fullName evidence="1">Uncharacterized protein</fullName>
    </submittedName>
</protein>
<proteinExistence type="predicted"/>
<sequence>MQRHDGTWRIRKNHEIEDMVSEPSIMGKIKSARLRWLEHQKRMPADMAVGPKYCWKVEVVKDLRALNAENWEEIKQDSIYHYL</sequence>
<name>A0ABN8IDK8_9NEOP</name>
<evidence type="ECO:0000313" key="2">
    <source>
        <dbReference type="Proteomes" id="UP000837857"/>
    </source>
</evidence>
<evidence type="ECO:0000313" key="1">
    <source>
        <dbReference type="EMBL" id="CAH2049346.1"/>
    </source>
</evidence>
<gene>
    <name evidence="1" type="ORF">IPOD504_LOCUS6766</name>
</gene>
<dbReference type="Proteomes" id="UP000837857">
    <property type="component" value="Chromosome 19"/>
</dbReference>
<dbReference type="EMBL" id="OW152831">
    <property type="protein sequence ID" value="CAH2049346.1"/>
    <property type="molecule type" value="Genomic_DNA"/>
</dbReference>
<accession>A0ABN8IDK8</accession>